<evidence type="ECO:0000256" key="1">
    <source>
        <dbReference type="ARBA" id="ARBA00022723"/>
    </source>
</evidence>
<feature type="domain" description="Plastocyanin-like" evidence="3">
    <location>
        <begin position="184"/>
        <end position="298"/>
    </location>
</feature>
<dbReference type="Proteomes" id="UP000588017">
    <property type="component" value="Unassembled WGS sequence"/>
</dbReference>
<dbReference type="Pfam" id="PF07731">
    <property type="entry name" value="Cu-oxidase_2"/>
    <property type="match status" value="1"/>
</dbReference>
<comment type="caution">
    <text evidence="6">The sequence shown here is derived from an EMBL/GenBank/DDBJ whole genome shotgun (WGS) entry which is preliminary data.</text>
</comment>
<dbReference type="AlphaFoldDB" id="A0A841KBA5"/>
<dbReference type="PANTHER" id="PTHR11709:SF2">
    <property type="entry name" value="MULTICOPPER OXIDASE LPR1"/>
    <property type="match status" value="1"/>
</dbReference>
<keyword evidence="1" id="KW-0479">Metal-binding</keyword>
<proteinExistence type="predicted"/>
<dbReference type="InterPro" id="IPR001117">
    <property type="entry name" value="Cu-oxidase_2nd"/>
</dbReference>
<evidence type="ECO:0000259" key="5">
    <source>
        <dbReference type="Pfam" id="PF07732"/>
    </source>
</evidence>
<evidence type="ECO:0000259" key="3">
    <source>
        <dbReference type="Pfam" id="PF00394"/>
    </source>
</evidence>
<evidence type="ECO:0000259" key="4">
    <source>
        <dbReference type="Pfam" id="PF07731"/>
    </source>
</evidence>
<name>A0A841KBA5_9HYPH</name>
<dbReference type="PROSITE" id="PS51318">
    <property type="entry name" value="TAT"/>
    <property type="match status" value="1"/>
</dbReference>
<dbReference type="GO" id="GO:0016491">
    <property type="term" value="F:oxidoreductase activity"/>
    <property type="evidence" value="ECO:0007669"/>
    <property type="project" value="UniProtKB-KW"/>
</dbReference>
<dbReference type="GO" id="GO:0030288">
    <property type="term" value="C:outer membrane-bounded periplasmic space"/>
    <property type="evidence" value="ECO:0007669"/>
    <property type="project" value="TreeGrafter"/>
</dbReference>
<dbReference type="GO" id="GO:0005507">
    <property type="term" value="F:copper ion binding"/>
    <property type="evidence" value="ECO:0007669"/>
    <property type="project" value="InterPro"/>
</dbReference>
<evidence type="ECO:0000313" key="6">
    <source>
        <dbReference type="EMBL" id="MBB6169440.1"/>
    </source>
</evidence>
<sequence length="478" mass="50096">MAYSDGKTLPRRSPLIASATRRSFVKGLGGFALLVGTAGPAGAQTAAGEVAPGTVRLDAAPAKVRLHPKAPGTAELWSFTGDAAGARLQARLGQPLALQLANRLPQPVSMHILGLPVDNVLDGAVPLAGEAVPSGEERTITLAPGRPGIFLLRPGSLAYAAEQTARGLYGTLVVPEPQPLAVDEDVTIILSDWALDPSGALRAGTVEEAGAAGQLGNWVTVNGTEASAATLQTITLPRRGRARLRLVNTATARRFILRFDAMDTMVIAVDSIATEPFAPARGALPLLPGGRLDVVVTPREGAVIRHLLGQQAEPLLAFSAGASTSPHADAPPPALPAPDMPVAIDLAAARRADAKISGGLDPTNPTAGIDATRIWQINGAAFPDQREPLLRIPRGKPAVLAFTNETNHVQILHMHGHSVRLLHPLDDGWEPYWVDTFAVPQGRTVRIAFVAERPGRWLIGSAVLDKLAAGLAAWYEVT</sequence>
<dbReference type="PANTHER" id="PTHR11709">
    <property type="entry name" value="MULTI-COPPER OXIDASE"/>
    <property type="match status" value="1"/>
</dbReference>
<dbReference type="InterPro" id="IPR011706">
    <property type="entry name" value="Cu-oxidase_C"/>
</dbReference>
<organism evidence="6 7">
    <name type="scientific">Chelatococcus composti</name>
    <dbReference type="NCBI Taxonomy" id="1743235"/>
    <lineage>
        <taxon>Bacteria</taxon>
        <taxon>Pseudomonadati</taxon>
        <taxon>Pseudomonadota</taxon>
        <taxon>Alphaproteobacteria</taxon>
        <taxon>Hyphomicrobiales</taxon>
        <taxon>Chelatococcaceae</taxon>
        <taxon>Chelatococcus</taxon>
    </lineage>
</organism>
<dbReference type="InterPro" id="IPR008972">
    <property type="entry name" value="Cupredoxin"/>
</dbReference>
<reference evidence="6 7" key="1">
    <citation type="submission" date="2020-08" db="EMBL/GenBank/DDBJ databases">
        <title>Genomic Encyclopedia of Type Strains, Phase IV (KMG-IV): sequencing the most valuable type-strain genomes for metagenomic binning, comparative biology and taxonomic classification.</title>
        <authorList>
            <person name="Goeker M."/>
        </authorList>
    </citation>
    <scope>NUCLEOTIDE SEQUENCE [LARGE SCALE GENOMIC DNA]</scope>
    <source>
        <strain evidence="6 7">DSM 101465</strain>
    </source>
</reference>
<gene>
    <name evidence="6" type="ORF">HNQ73_003082</name>
</gene>
<evidence type="ECO:0000313" key="7">
    <source>
        <dbReference type="Proteomes" id="UP000588017"/>
    </source>
</evidence>
<dbReference type="RefSeq" id="WP_183335786.1">
    <property type="nucleotide sequence ID" value="NZ_BMHX01000007.1"/>
</dbReference>
<feature type="domain" description="Plastocyanin-like" evidence="5">
    <location>
        <begin position="73"/>
        <end position="177"/>
    </location>
</feature>
<accession>A0A841KBA5</accession>
<dbReference type="InterPro" id="IPR045087">
    <property type="entry name" value="Cu-oxidase_fam"/>
</dbReference>
<keyword evidence="2" id="KW-0560">Oxidoreductase</keyword>
<feature type="domain" description="Plastocyanin-like" evidence="4">
    <location>
        <begin position="364"/>
        <end position="477"/>
    </location>
</feature>
<evidence type="ECO:0000256" key="2">
    <source>
        <dbReference type="ARBA" id="ARBA00023002"/>
    </source>
</evidence>
<dbReference type="PROSITE" id="PS00079">
    <property type="entry name" value="MULTICOPPER_OXIDASE1"/>
    <property type="match status" value="1"/>
</dbReference>
<dbReference type="SUPFAM" id="SSF49503">
    <property type="entry name" value="Cupredoxins"/>
    <property type="match status" value="3"/>
</dbReference>
<keyword evidence="7" id="KW-1185">Reference proteome</keyword>
<dbReference type="Pfam" id="PF07732">
    <property type="entry name" value="Cu-oxidase_3"/>
    <property type="match status" value="1"/>
</dbReference>
<dbReference type="InterPro" id="IPR011707">
    <property type="entry name" value="Cu-oxidase-like_N"/>
</dbReference>
<dbReference type="InterPro" id="IPR006311">
    <property type="entry name" value="TAT_signal"/>
</dbReference>
<dbReference type="Pfam" id="PF00394">
    <property type="entry name" value="Cu-oxidase"/>
    <property type="match status" value="1"/>
</dbReference>
<dbReference type="InterPro" id="IPR033138">
    <property type="entry name" value="Cu_oxidase_CS"/>
</dbReference>
<dbReference type="EMBL" id="JACHEH010000007">
    <property type="protein sequence ID" value="MBB6169440.1"/>
    <property type="molecule type" value="Genomic_DNA"/>
</dbReference>
<protein>
    <submittedName>
        <fullName evidence="6">FtsP/CotA-like multicopper oxidase with cupredoxin domain</fullName>
    </submittedName>
</protein>
<dbReference type="Gene3D" id="2.60.40.420">
    <property type="entry name" value="Cupredoxins - blue copper proteins"/>
    <property type="match status" value="3"/>
</dbReference>